<dbReference type="Proteomes" id="UP000265703">
    <property type="component" value="Unassembled WGS sequence"/>
</dbReference>
<keyword evidence="3" id="KW-1185">Reference proteome</keyword>
<proteinExistence type="predicted"/>
<name>A0A397SWH3_9GLOM</name>
<organism evidence="2 3">
    <name type="scientific">Glomus cerebriforme</name>
    <dbReference type="NCBI Taxonomy" id="658196"/>
    <lineage>
        <taxon>Eukaryota</taxon>
        <taxon>Fungi</taxon>
        <taxon>Fungi incertae sedis</taxon>
        <taxon>Mucoromycota</taxon>
        <taxon>Glomeromycotina</taxon>
        <taxon>Glomeromycetes</taxon>
        <taxon>Glomerales</taxon>
        <taxon>Glomeraceae</taxon>
        <taxon>Glomus</taxon>
    </lineage>
</organism>
<feature type="compositionally biased region" description="Polar residues" evidence="1">
    <location>
        <begin position="145"/>
        <end position="154"/>
    </location>
</feature>
<sequence>MMNKYRVIKDNNKRKDVDALAEELVINVIRIFYFRLSIQEPIAEYRWFKNNEQINKTYMKSSWDEDEIDNMVVEVCSFPLIYKPSPDAPYGFKVCTPAKVFPGQVAKQGLMEKLKTSIGRKFRNLYSSSDVPAPSLDINEDEYDTSSSDSVELN</sequence>
<dbReference type="AlphaFoldDB" id="A0A397SWH3"/>
<evidence type="ECO:0000256" key="1">
    <source>
        <dbReference type="SAM" id="MobiDB-lite"/>
    </source>
</evidence>
<protein>
    <submittedName>
        <fullName evidence="2">Uncharacterized protein</fullName>
    </submittedName>
</protein>
<reference evidence="2 3" key="1">
    <citation type="submission" date="2018-06" db="EMBL/GenBank/DDBJ databases">
        <title>Comparative genomics reveals the genomic features of Rhizophagus irregularis, R. cerebriforme, R. diaphanum and Gigaspora rosea, and their symbiotic lifestyle signature.</title>
        <authorList>
            <person name="Morin E."/>
            <person name="San Clemente H."/>
            <person name="Chen E.C.H."/>
            <person name="De La Providencia I."/>
            <person name="Hainaut M."/>
            <person name="Kuo A."/>
            <person name="Kohler A."/>
            <person name="Murat C."/>
            <person name="Tang N."/>
            <person name="Roy S."/>
            <person name="Loubradou J."/>
            <person name="Henrissat B."/>
            <person name="Grigoriev I.V."/>
            <person name="Corradi N."/>
            <person name="Roux C."/>
            <person name="Martin F.M."/>
        </authorList>
    </citation>
    <scope>NUCLEOTIDE SEQUENCE [LARGE SCALE GENOMIC DNA]</scope>
    <source>
        <strain evidence="2 3">DAOM 227022</strain>
    </source>
</reference>
<feature type="region of interest" description="Disordered" evidence="1">
    <location>
        <begin position="129"/>
        <end position="154"/>
    </location>
</feature>
<comment type="caution">
    <text evidence="2">The sequence shown here is derived from an EMBL/GenBank/DDBJ whole genome shotgun (WGS) entry which is preliminary data.</text>
</comment>
<evidence type="ECO:0000313" key="2">
    <source>
        <dbReference type="EMBL" id="RIA90022.1"/>
    </source>
</evidence>
<dbReference type="EMBL" id="QKYT01000195">
    <property type="protein sequence ID" value="RIA90022.1"/>
    <property type="molecule type" value="Genomic_DNA"/>
</dbReference>
<dbReference type="OrthoDB" id="2402017at2759"/>
<accession>A0A397SWH3</accession>
<evidence type="ECO:0000313" key="3">
    <source>
        <dbReference type="Proteomes" id="UP000265703"/>
    </source>
</evidence>
<gene>
    <name evidence="2" type="ORF">C1645_770933</name>
</gene>